<reference evidence="3" key="1">
    <citation type="submission" date="2015-03" db="EMBL/GenBank/DDBJ databases">
        <authorList>
            <person name="Urmite Genomes"/>
        </authorList>
    </citation>
    <scope>NUCLEOTIDE SEQUENCE [LARGE SCALE GENOMIC DNA]</scope>
    <source>
        <strain evidence="3">Arc-Hr</strain>
    </source>
</reference>
<evidence type="ECO:0000313" key="2">
    <source>
        <dbReference type="EMBL" id="CQR52348.1"/>
    </source>
</evidence>
<organism evidence="2 3">
    <name type="scientific">Haloferax massiliensis</name>
    <dbReference type="NCBI Taxonomy" id="1476858"/>
    <lineage>
        <taxon>Archaea</taxon>
        <taxon>Methanobacteriati</taxon>
        <taxon>Methanobacteriota</taxon>
        <taxon>Stenosarchaea group</taxon>
        <taxon>Halobacteria</taxon>
        <taxon>Halobacteriales</taxon>
        <taxon>Haloferacaceae</taxon>
        <taxon>Haloferax</taxon>
    </lineage>
</organism>
<dbReference type="Proteomes" id="UP000198902">
    <property type="component" value="Unassembled WGS sequence"/>
</dbReference>
<feature type="region of interest" description="Disordered" evidence="1">
    <location>
        <begin position="1"/>
        <end position="26"/>
    </location>
</feature>
<accession>A0A0D6JUK9</accession>
<evidence type="ECO:0000313" key="3">
    <source>
        <dbReference type="Proteomes" id="UP000198902"/>
    </source>
</evidence>
<protein>
    <recommendedName>
        <fullName evidence="4">DUF2617 family protein</fullName>
    </recommendedName>
</protein>
<name>A0A0D6JUK9_9EURY</name>
<proteinExistence type="predicted"/>
<gene>
    <name evidence="2" type="ORF">BN996_03110</name>
</gene>
<evidence type="ECO:0008006" key="4">
    <source>
        <dbReference type="Google" id="ProtNLM"/>
    </source>
</evidence>
<dbReference type="EMBL" id="CSTE01000003">
    <property type="protein sequence ID" value="CQR52348.1"/>
    <property type="molecule type" value="Genomic_DNA"/>
</dbReference>
<keyword evidence="3" id="KW-1185">Reference proteome</keyword>
<dbReference type="RefSeq" id="WP_089780512.1">
    <property type="nucleotide sequence ID" value="NZ_CABLRR010000003.1"/>
</dbReference>
<sequence length="176" mass="19298">MPSHSHPTTEPPAGSDPSQSAETPTELYFGYSADVPDLTTVDVKTVAPATLAGEPAVLTVIGSSHYVGLPALDFHELCSCEPLPHERTHETPLSAGAEREFRFESDRLDARTVVEGRPLDAFPGPETATVAYRFEPEAWTTIRVADGGYETYHTYPEYDLALYTETTMTPRRAAQR</sequence>
<evidence type="ECO:0000256" key="1">
    <source>
        <dbReference type="SAM" id="MobiDB-lite"/>
    </source>
</evidence>
<dbReference type="OrthoDB" id="183583at2157"/>
<dbReference type="AlphaFoldDB" id="A0A0D6JUK9"/>